<gene>
    <name evidence="1" type="ORF">SAMN04515675_0021</name>
</gene>
<dbReference type="PANTHER" id="PTHR34408:SF1">
    <property type="entry name" value="GLYCOSYL HYDROLASE FAMILY 19 DOMAIN-CONTAINING PROTEIN HI_1415"/>
    <property type="match status" value="1"/>
</dbReference>
<dbReference type="EMBL" id="FNTS01000001">
    <property type="protein sequence ID" value="SEC62393.1"/>
    <property type="molecule type" value="Genomic_DNA"/>
</dbReference>
<dbReference type="Proteomes" id="UP000182179">
    <property type="component" value="Unassembled WGS sequence"/>
</dbReference>
<dbReference type="Gene3D" id="1.10.530.10">
    <property type="match status" value="1"/>
</dbReference>
<name>A0A1H4U0U9_9PSED</name>
<sequence>MPITQQQLLQILPNARPVAGVFVSALNQAMARFDITSPVRQAAFLAQVGHESGHLTKLSESLYYKDAERVAGLFKYGFDLNRNGRVDPAEIEDAKAYLRDSEKMANRVYANRMGNGPETSGDGFRYRARGGIGITGADMYRRCGQALGLPLLVRPELLEQPEYAALSAAWFWWDRGLNELADAGLFDRITRVINGGGNGREDRLQLWAKAKAVLCLSSI</sequence>
<keyword evidence="2" id="KW-1185">Reference proteome</keyword>
<reference evidence="1 2" key="1">
    <citation type="submission" date="2016-10" db="EMBL/GenBank/DDBJ databases">
        <authorList>
            <person name="Varghese N."/>
            <person name="Submissions S."/>
        </authorList>
    </citation>
    <scope>NUCLEOTIDE SEQUENCE [LARGE SCALE GENOMIC DNA]</scope>
    <source>
        <strain evidence="1 2">BS2773</strain>
    </source>
</reference>
<evidence type="ECO:0000313" key="1">
    <source>
        <dbReference type="EMBL" id="SEC62393.1"/>
    </source>
</evidence>
<dbReference type="SUPFAM" id="SSF53955">
    <property type="entry name" value="Lysozyme-like"/>
    <property type="match status" value="1"/>
</dbReference>
<evidence type="ECO:0000313" key="2">
    <source>
        <dbReference type="Proteomes" id="UP000182179"/>
    </source>
</evidence>
<dbReference type="InterPro" id="IPR052354">
    <property type="entry name" value="Cell_Wall_Dynamics_Protein"/>
</dbReference>
<proteinExistence type="predicted"/>
<accession>A0A1H4U0U9</accession>
<organism evidence="1 2">
    <name type="scientific">Pseudomonas costantinii</name>
    <dbReference type="NCBI Taxonomy" id="168469"/>
    <lineage>
        <taxon>Bacteria</taxon>
        <taxon>Pseudomonadati</taxon>
        <taxon>Pseudomonadota</taxon>
        <taxon>Gammaproteobacteria</taxon>
        <taxon>Pseudomonadales</taxon>
        <taxon>Pseudomonadaceae</taxon>
        <taxon>Pseudomonas</taxon>
    </lineage>
</organism>
<dbReference type="PANTHER" id="PTHR34408">
    <property type="entry name" value="FAMILY PROTEIN, PUTATIVE-RELATED"/>
    <property type="match status" value="1"/>
</dbReference>
<dbReference type="PROSITE" id="PS00018">
    <property type="entry name" value="EF_HAND_1"/>
    <property type="match status" value="1"/>
</dbReference>
<dbReference type="RefSeq" id="WP_074851309.1">
    <property type="nucleotide sequence ID" value="NZ_FNTS01000001.1"/>
</dbReference>
<protein>
    <submittedName>
        <fullName evidence="1">Chitinase</fullName>
    </submittedName>
</protein>
<dbReference type="InterPro" id="IPR018247">
    <property type="entry name" value="EF_Hand_1_Ca_BS"/>
</dbReference>
<dbReference type="InterPro" id="IPR023346">
    <property type="entry name" value="Lysozyme-like_dom_sf"/>
</dbReference>
<comment type="caution">
    <text evidence="1">The sequence shown here is derived from an EMBL/GenBank/DDBJ whole genome shotgun (WGS) entry which is preliminary data.</text>
</comment>